<dbReference type="OrthoDB" id="5288404at2"/>
<dbReference type="InterPro" id="IPR017871">
    <property type="entry name" value="ABC_transporter-like_CS"/>
</dbReference>
<evidence type="ECO:0000256" key="6">
    <source>
        <dbReference type="ARBA" id="ARBA00022840"/>
    </source>
</evidence>
<dbReference type="GO" id="GO:0016887">
    <property type="term" value="F:ATP hydrolysis activity"/>
    <property type="evidence" value="ECO:0007669"/>
    <property type="project" value="InterPro"/>
</dbReference>
<comment type="subcellular location">
    <subcellularLocation>
        <location evidence="1">Cell membrane</location>
        <topology evidence="1">Multi-pass membrane protein</topology>
    </subcellularLocation>
</comment>
<feature type="transmembrane region" description="Helical" evidence="10">
    <location>
        <begin position="148"/>
        <end position="167"/>
    </location>
</feature>
<comment type="caution">
    <text evidence="13">The sequence shown here is derived from an EMBL/GenBank/DDBJ whole genome shotgun (WGS) entry which is preliminary data.</text>
</comment>
<evidence type="ECO:0000256" key="5">
    <source>
        <dbReference type="ARBA" id="ARBA00022741"/>
    </source>
</evidence>
<dbReference type="EMBL" id="VWPJ01000001">
    <property type="protein sequence ID" value="KAA5607262.1"/>
    <property type="molecule type" value="Genomic_DNA"/>
</dbReference>
<dbReference type="InterPro" id="IPR010128">
    <property type="entry name" value="ATPase_T1SS_PrtD-like"/>
</dbReference>
<dbReference type="InterPro" id="IPR039421">
    <property type="entry name" value="Type_1_exporter"/>
</dbReference>
<evidence type="ECO:0000256" key="9">
    <source>
        <dbReference type="SAM" id="MobiDB-lite"/>
    </source>
</evidence>
<dbReference type="Pfam" id="PF00664">
    <property type="entry name" value="ABC_membrane"/>
    <property type="match status" value="1"/>
</dbReference>
<dbReference type="InterPro" id="IPR047957">
    <property type="entry name" value="ABC_AprD-like_6TM"/>
</dbReference>
<dbReference type="SUPFAM" id="SSF90123">
    <property type="entry name" value="ABC transporter transmembrane region"/>
    <property type="match status" value="1"/>
</dbReference>
<evidence type="ECO:0000256" key="8">
    <source>
        <dbReference type="ARBA" id="ARBA00023136"/>
    </source>
</evidence>
<sequence length="605" mass="64469">MRSTSSDTEEPATEQVLKQSYGSELDRALRAFRGVFVATFGFSFFINLLMFVAPLYMLQVYDRVLTSRSVPTLVGLTVIAAGTLIVMGTLETLRARILVRTGAKLDERLGATLFSAVFRRSVVAPGGGQTQALRDLDSVREFLTGQGLLAFIDAPWVPLFLAAVYLLHPMLGLVATGGAVVIFTLAVINALWSREPLKGANVASINANAYVSTSVRNAEAMEAMGMMPGILRRWNDKHRKVLALQSQASDRAGVIVALSKAVRMFLQIAILGTGAYLVIHRYASPGVMIAASILMGRALAPVEQSVAQWRNFTNARAAYGRLRELLNSTQADQERMALPSPEGHLAMERVVAGPPLARTVVLKGVSFTVSPGEVLGVIGPSAAGKSTLARVLVGVWPPYQGTVRLDEADLAHWDKLLLGQHIGYLPQDVELFDGTVAENIARFTEIDPEAVVRAAQRASVHDMILALPEGYDTQIGAGGAVLSGGQRQRVALARAMYNEPQLIILDEPNANLDSEGEHALMGALNGLRREGKTVVVITHRPTLLNAVDTILVLKNGMVDAIGPRKEVLAKVMQPKAVASGPGGGDGAAPRSLPGASMGPTGGRGA</sequence>
<accession>A0A5M6IGI2</accession>
<dbReference type="Pfam" id="PF00005">
    <property type="entry name" value="ABC_tran"/>
    <property type="match status" value="1"/>
</dbReference>
<dbReference type="AlphaFoldDB" id="A0A5M6IGI2"/>
<name>A0A5M6IGI2_9PROT</name>
<feature type="domain" description="ABC transporter" evidence="11">
    <location>
        <begin position="345"/>
        <end position="580"/>
    </location>
</feature>
<dbReference type="PANTHER" id="PTHR43394">
    <property type="entry name" value="ATP-DEPENDENT PERMEASE MDL1, MITOCHONDRIAL"/>
    <property type="match status" value="1"/>
</dbReference>
<feature type="domain" description="ABC transmembrane type-1" evidence="12">
    <location>
        <begin position="37"/>
        <end position="314"/>
    </location>
</feature>
<feature type="region of interest" description="Disordered" evidence="9">
    <location>
        <begin position="576"/>
        <end position="605"/>
    </location>
</feature>
<dbReference type="PROSITE" id="PS00211">
    <property type="entry name" value="ABC_TRANSPORTER_1"/>
    <property type="match status" value="1"/>
</dbReference>
<gene>
    <name evidence="13" type="ORF">F1188_00375</name>
</gene>
<evidence type="ECO:0000256" key="3">
    <source>
        <dbReference type="ARBA" id="ARBA00022475"/>
    </source>
</evidence>
<keyword evidence="2" id="KW-0813">Transport</keyword>
<dbReference type="FunFam" id="3.40.50.300:FF:001444">
    <property type="entry name" value="ABC transporter ATP-binding protein"/>
    <property type="match status" value="1"/>
</dbReference>
<dbReference type="InterPro" id="IPR011527">
    <property type="entry name" value="ABC1_TM_dom"/>
</dbReference>
<dbReference type="PANTHER" id="PTHR43394:SF1">
    <property type="entry name" value="ATP-BINDING CASSETTE SUB-FAMILY B MEMBER 10, MITOCHONDRIAL"/>
    <property type="match status" value="1"/>
</dbReference>
<keyword evidence="5" id="KW-0547">Nucleotide-binding</keyword>
<evidence type="ECO:0000256" key="4">
    <source>
        <dbReference type="ARBA" id="ARBA00022692"/>
    </source>
</evidence>
<dbReference type="GO" id="GO:0030253">
    <property type="term" value="P:protein secretion by the type I secretion system"/>
    <property type="evidence" value="ECO:0007669"/>
    <property type="project" value="InterPro"/>
</dbReference>
<dbReference type="PROSITE" id="PS50893">
    <property type="entry name" value="ABC_TRANSPORTER_2"/>
    <property type="match status" value="1"/>
</dbReference>
<dbReference type="InterPro" id="IPR036640">
    <property type="entry name" value="ABC1_TM_sf"/>
</dbReference>
<organism evidence="13 14">
    <name type="scientific">Roseospira marina</name>
    <dbReference type="NCBI Taxonomy" id="140057"/>
    <lineage>
        <taxon>Bacteria</taxon>
        <taxon>Pseudomonadati</taxon>
        <taxon>Pseudomonadota</taxon>
        <taxon>Alphaproteobacteria</taxon>
        <taxon>Rhodospirillales</taxon>
        <taxon>Rhodospirillaceae</taxon>
        <taxon>Roseospira</taxon>
    </lineage>
</organism>
<keyword evidence="3" id="KW-1003">Cell membrane</keyword>
<dbReference type="InterPro" id="IPR003593">
    <property type="entry name" value="AAA+_ATPase"/>
</dbReference>
<protein>
    <submittedName>
        <fullName evidence="13">Type I secretion system permease/ATPase</fullName>
    </submittedName>
</protein>
<dbReference type="GO" id="GO:0005886">
    <property type="term" value="C:plasma membrane"/>
    <property type="evidence" value="ECO:0007669"/>
    <property type="project" value="UniProtKB-SubCell"/>
</dbReference>
<evidence type="ECO:0000313" key="14">
    <source>
        <dbReference type="Proteomes" id="UP000324065"/>
    </source>
</evidence>
<evidence type="ECO:0000259" key="11">
    <source>
        <dbReference type="PROSITE" id="PS50893"/>
    </source>
</evidence>
<keyword evidence="8 10" id="KW-0472">Membrane</keyword>
<dbReference type="InterPro" id="IPR003439">
    <property type="entry name" value="ABC_transporter-like_ATP-bd"/>
</dbReference>
<keyword evidence="14" id="KW-1185">Reference proteome</keyword>
<dbReference type="GO" id="GO:0015421">
    <property type="term" value="F:ABC-type oligopeptide transporter activity"/>
    <property type="evidence" value="ECO:0007669"/>
    <property type="project" value="TreeGrafter"/>
</dbReference>
<feature type="transmembrane region" description="Helical" evidence="10">
    <location>
        <begin position="35"/>
        <end position="58"/>
    </location>
</feature>
<dbReference type="PROSITE" id="PS50929">
    <property type="entry name" value="ABC_TM1F"/>
    <property type="match status" value="1"/>
</dbReference>
<dbReference type="CDD" id="cd18586">
    <property type="entry name" value="ABC_6TM_PrtD_like"/>
    <property type="match status" value="1"/>
</dbReference>
<evidence type="ECO:0000256" key="1">
    <source>
        <dbReference type="ARBA" id="ARBA00004651"/>
    </source>
</evidence>
<reference evidence="13 14" key="1">
    <citation type="submission" date="2019-09" db="EMBL/GenBank/DDBJ databases">
        <title>Genome sequence of Roseospira marina, one of the more divergent members of the non-sulfur purple photosynthetic bacterial family, the Rhodospirillaceae.</title>
        <authorList>
            <person name="Meyer T."/>
            <person name="Kyndt J."/>
        </authorList>
    </citation>
    <scope>NUCLEOTIDE SEQUENCE [LARGE SCALE GENOMIC DNA]</scope>
    <source>
        <strain evidence="13 14">DSM 15113</strain>
    </source>
</reference>
<keyword evidence="7 10" id="KW-1133">Transmembrane helix</keyword>
<keyword evidence="4 10" id="KW-0812">Transmembrane</keyword>
<dbReference type="Gene3D" id="3.40.50.300">
    <property type="entry name" value="P-loop containing nucleotide triphosphate hydrolases"/>
    <property type="match status" value="1"/>
</dbReference>
<evidence type="ECO:0000256" key="2">
    <source>
        <dbReference type="ARBA" id="ARBA00022448"/>
    </source>
</evidence>
<dbReference type="GO" id="GO:0005524">
    <property type="term" value="F:ATP binding"/>
    <property type="evidence" value="ECO:0007669"/>
    <property type="project" value="UniProtKB-KW"/>
</dbReference>
<proteinExistence type="predicted"/>
<dbReference type="Gene3D" id="1.20.1560.10">
    <property type="entry name" value="ABC transporter type 1, transmembrane domain"/>
    <property type="match status" value="1"/>
</dbReference>
<dbReference type="GO" id="GO:0030256">
    <property type="term" value="C:type I protein secretion system complex"/>
    <property type="evidence" value="ECO:0007669"/>
    <property type="project" value="InterPro"/>
</dbReference>
<dbReference type="Proteomes" id="UP000324065">
    <property type="component" value="Unassembled WGS sequence"/>
</dbReference>
<dbReference type="InterPro" id="IPR027417">
    <property type="entry name" value="P-loop_NTPase"/>
</dbReference>
<dbReference type="NCBIfam" id="TIGR01842">
    <property type="entry name" value="type_I_sec_PrtD"/>
    <property type="match status" value="1"/>
</dbReference>
<evidence type="ECO:0000256" key="10">
    <source>
        <dbReference type="SAM" id="Phobius"/>
    </source>
</evidence>
<evidence type="ECO:0000256" key="7">
    <source>
        <dbReference type="ARBA" id="ARBA00022989"/>
    </source>
</evidence>
<feature type="transmembrane region" description="Helical" evidence="10">
    <location>
        <begin position="173"/>
        <end position="192"/>
    </location>
</feature>
<feature type="transmembrane region" description="Helical" evidence="10">
    <location>
        <begin position="261"/>
        <end position="279"/>
    </location>
</feature>
<dbReference type="SMART" id="SM00382">
    <property type="entry name" value="AAA"/>
    <property type="match status" value="1"/>
</dbReference>
<evidence type="ECO:0000313" key="13">
    <source>
        <dbReference type="EMBL" id="KAA5607262.1"/>
    </source>
</evidence>
<evidence type="ECO:0000259" key="12">
    <source>
        <dbReference type="PROSITE" id="PS50929"/>
    </source>
</evidence>
<feature type="transmembrane region" description="Helical" evidence="10">
    <location>
        <begin position="70"/>
        <end position="90"/>
    </location>
</feature>
<dbReference type="SUPFAM" id="SSF52540">
    <property type="entry name" value="P-loop containing nucleoside triphosphate hydrolases"/>
    <property type="match status" value="1"/>
</dbReference>
<keyword evidence="6" id="KW-0067">ATP-binding</keyword>